<evidence type="ECO:0000313" key="3">
    <source>
        <dbReference type="Proteomes" id="UP000663861"/>
    </source>
</evidence>
<dbReference type="Pfam" id="PF03659">
    <property type="entry name" value="Glyco_hydro_71"/>
    <property type="match status" value="1"/>
</dbReference>
<proteinExistence type="predicted"/>
<accession>A0A8H3C9I3</accession>
<dbReference type="Proteomes" id="UP000663861">
    <property type="component" value="Unassembled WGS sequence"/>
</dbReference>
<dbReference type="InterPro" id="IPR005197">
    <property type="entry name" value="Glyco_hydro_71"/>
</dbReference>
<evidence type="ECO:0000313" key="2">
    <source>
        <dbReference type="EMBL" id="CAE6474704.1"/>
    </source>
</evidence>
<organism evidence="2 3">
    <name type="scientific">Rhizoctonia solani</name>
    <dbReference type="NCBI Taxonomy" id="456999"/>
    <lineage>
        <taxon>Eukaryota</taxon>
        <taxon>Fungi</taxon>
        <taxon>Dikarya</taxon>
        <taxon>Basidiomycota</taxon>
        <taxon>Agaricomycotina</taxon>
        <taxon>Agaricomycetes</taxon>
        <taxon>Cantharellales</taxon>
        <taxon>Ceratobasidiaceae</taxon>
        <taxon>Rhizoctonia</taxon>
    </lineage>
</organism>
<protein>
    <recommendedName>
        <fullName evidence="4">Glycoside hydrolase family 71 protein</fullName>
    </recommendedName>
</protein>
<dbReference type="AlphaFoldDB" id="A0A8H3C9I3"/>
<sequence>MFKLTVVLTCGALLLKGASAASVFAHFMAQNSYSYSQGDWLNDINTAASIGIDGFALNLAGFDWEADRINKAYAAADQKGSFSFFYSFDMGYSVWDVSKMTAQITAHASSSRTYKWNGKVLVSTYGGSDRGDAFWNQLKTSLLVSTYGGSDRGDAFWNQLKTSCANAGVQIAFAPAFTDYRNPDGASGLLNKYSSIDGFFNWWSWPEDNGQLLTTASDLAFKNAIKQGRSGPYIMSVSPWQFKEMGGTQNWVQFSDTLWDYRWKQAINDVKPDIVEIVTWNDYAESHYIGDINPNVDLGSTASQYVNGFVHAPWRIVADYYIKWYKNGSAPAVAKDQVVFWYRKNPKDVSCAQGDRPRNSQYPADAVFALALLTSPATITLDIGSKHFQWNAPAGTSMGSVPFPPEDLQIPYIQIIRNGIKVKDGYGSLYVTTSCPIYNFNPFVGVIG</sequence>
<dbReference type="GO" id="GO:0051118">
    <property type="term" value="F:glucan endo-1,3-alpha-glucosidase activity"/>
    <property type="evidence" value="ECO:0007669"/>
    <property type="project" value="InterPro"/>
</dbReference>
<reference evidence="2" key="1">
    <citation type="submission" date="2021-01" db="EMBL/GenBank/DDBJ databases">
        <authorList>
            <person name="Kaushik A."/>
        </authorList>
    </citation>
    <scope>NUCLEOTIDE SEQUENCE</scope>
    <source>
        <strain evidence="2">AG4-RS23</strain>
    </source>
</reference>
<name>A0A8H3C9I3_9AGAM</name>
<evidence type="ECO:0000256" key="1">
    <source>
        <dbReference type="SAM" id="SignalP"/>
    </source>
</evidence>
<dbReference type="CDD" id="cd11577">
    <property type="entry name" value="GH71"/>
    <property type="match status" value="1"/>
</dbReference>
<dbReference type="EMBL" id="CAJMWY010001761">
    <property type="protein sequence ID" value="CAE6474704.1"/>
    <property type="molecule type" value="Genomic_DNA"/>
</dbReference>
<feature type="signal peptide" evidence="1">
    <location>
        <begin position="1"/>
        <end position="20"/>
    </location>
</feature>
<gene>
    <name evidence="2" type="ORF">RDB_LOCUS88399</name>
</gene>
<feature type="chain" id="PRO_5034014321" description="Glycoside hydrolase family 71 protein" evidence="1">
    <location>
        <begin position="21"/>
        <end position="448"/>
    </location>
</feature>
<dbReference type="Gene3D" id="3.20.20.80">
    <property type="entry name" value="Glycosidases"/>
    <property type="match status" value="1"/>
</dbReference>
<keyword evidence="1" id="KW-0732">Signal</keyword>
<comment type="caution">
    <text evidence="2">The sequence shown here is derived from an EMBL/GenBank/DDBJ whole genome shotgun (WGS) entry which is preliminary data.</text>
</comment>
<evidence type="ECO:0008006" key="4">
    <source>
        <dbReference type="Google" id="ProtNLM"/>
    </source>
</evidence>